<accession>A0A427ATF6</accession>
<gene>
    <name evidence="1" type="ORF">B296_00023241</name>
</gene>
<protein>
    <submittedName>
        <fullName evidence="1">Uncharacterized protein</fullName>
    </submittedName>
</protein>
<dbReference type="Proteomes" id="UP000287651">
    <property type="component" value="Unassembled WGS sequence"/>
</dbReference>
<dbReference type="EMBL" id="AMZH03001373">
    <property type="protein sequence ID" value="RRT79523.1"/>
    <property type="molecule type" value="Genomic_DNA"/>
</dbReference>
<name>A0A427ATF6_ENSVE</name>
<feature type="non-terminal residue" evidence="1">
    <location>
        <position position="1"/>
    </location>
</feature>
<comment type="caution">
    <text evidence="1">The sequence shown here is derived from an EMBL/GenBank/DDBJ whole genome shotgun (WGS) entry which is preliminary data.</text>
</comment>
<sequence>RPQFGGKDPSLCRVRYLVVLFLLPAKPKRKQRGKQGRENDASGSGIYTQLARDSIAVRSFSAMEAGAGDRRVVVVGGGVAGAMLAKHMQFDADVVLIDS</sequence>
<evidence type="ECO:0000313" key="2">
    <source>
        <dbReference type="Proteomes" id="UP000287651"/>
    </source>
</evidence>
<organism evidence="1 2">
    <name type="scientific">Ensete ventricosum</name>
    <name type="common">Abyssinian banana</name>
    <name type="synonym">Musa ensete</name>
    <dbReference type="NCBI Taxonomy" id="4639"/>
    <lineage>
        <taxon>Eukaryota</taxon>
        <taxon>Viridiplantae</taxon>
        <taxon>Streptophyta</taxon>
        <taxon>Embryophyta</taxon>
        <taxon>Tracheophyta</taxon>
        <taxon>Spermatophyta</taxon>
        <taxon>Magnoliopsida</taxon>
        <taxon>Liliopsida</taxon>
        <taxon>Zingiberales</taxon>
        <taxon>Musaceae</taxon>
        <taxon>Ensete</taxon>
    </lineage>
</organism>
<reference evidence="1 2" key="1">
    <citation type="journal article" date="2014" name="Agronomy (Basel)">
        <title>A Draft Genome Sequence for Ensete ventricosum, the Drought-Tolerant Tree Against Hunger.</title>
        <authorList>
            <person name="Harrison J."/>
            <person name="Moore K.A."/>
            <person name="Paszkiewicz K."/>
            <person name="Jones T."/>
            <person name="Grant M."/>
            <person name="Ambacheew D."/>
            <person name="Muzemil S."/>
            <person name="Studholme D.J."/>
        </authorList>
    </citation>
    <scope>NUCLEOTIDE SEQUENCE [LARGE SCALE GENOMIC DNA]</scope>
</reference>
<proteinExistence type="predicted"/>
<evidence type="ECO:0000313" key="1">
    <source>
        <dbReference type="EMBL" id="RRT79523.1"/>
    </source>
</evidence>
<dbReference type="AlphaFoldDB" id="A0A427ATF6"/>